<evidence type="ECO:0000313" key="1">
    <source>
        <dbReference type="EMBL" id="GAI91920.1"/>
    </source>
</evidence>
<protein>
    <submittedName>
        <fullName evidence="1">Uncharacterized protein</fullName>
    </submittedName>
</protein>
<accession>X1TWH7</accession>
<proteinExistence type="predicted"/>
<dbReference type="EMBL" id="BARW01015196">
    <property type="protein sequence ID" value="GAI91920.1"/>
    <property type="molecule type" value="Genomic_DNA"/>
</dbReference>
<gene>
    <name evidence="1" type="ORF">S12H4_26730</name>
</gene>
<feature type="non-terminal residue" evidence="1">
    <location>
        <position position="1"/>
    </location>
</feature>
<comment type="caution">
    <text evidence="1">The sequence shown here is derived from an EMBL/GenBank/DDBJ whole genome shotgun (WGS) entry which is preliminary data.</text>
</comment>
<name>X1TWH7_9ZZZZ</name>
<dbReference type="AlphaFoldDB" id="X1TWH7"/>
<reference evidence="1" key="1">
    <citation type="journal article" date="2014" name="Front. Microbiol.">
        <title>High frequency of phylogenetically diverse reductive dehalogenase-homologous genes in deep subseafloor sedimentary metagenomes.</title>
        <authorList>
            <person name="Kawai M."/>
            <person name="Futagami T."/>
            <person name="Toyoda A."/>
            <person name="Takaki Y."/>
            <person name="Nishi S."/>
            <person name="Hori S."/>
            <person name="Arai W."/>
            <person name="Tsubouchi T."/>
            <person name="Morono Y."/>
            <person name="Uchiyama I."/>
            <person name="Ito T."/>
            <person name="Fujiyama A."/>
            <person name="Inagaki F."/>
            <person name="Takami H."/>
        </authorList>
    </citation>
    <scope>NUCLEOTIDE SEQUENCE</scope>
    <source>
        <strain evidence="1">Expedition CK06-06</strain>
    </source>
</reference>
<organism evidence="1">
    <name type="scientific">marine sediment metagenome</name>
    <dbReference type="NCBI Taxonomy" id="412755"/>
    <lineage>
        <taxon>unclassified sequences</taxon>
        <taxon>metagenomes</taxon>
        <taxon>ecological metagenomes</taxon>
    </lineage>
</organism>
<sequence length="96" mass="11368">LRSIEFEVNERGASAQAVLELITVKVKNLMDRIGIWADLHPSYLAYAFAFDRSQKVMEFRVDRIREHAILRDRWERRNLDPDILDQIDSLLLLDRT</sequence>